<evidence type="ECO:0000256" key="12">
    <source>
        <dbReference type="SAM" id="SignalP"/>
    </source>
</evidence>
<keyword evidence="6" id="KW-0961">Cell wall biogenesis/degradation</keyword>
<dbReference type="PANTHER" id="PTHR21581:SF6">
    <property type="entry name" value="TRAFFICKING PROTEIN PARTICLE COMPLEX SUBUNIT 12"/>
    <property type="match status" value="1"/>
</dbReference>
<dbReference type="SUPFAM" id="SSF56601">
    <property type="entry name" value="beta-lactamase/transpeptidase-like"/>
    <property type="match status" value="1"/>
</dbReference>
<evidence type="ECO:0000256" key="3">
    <source>
        <dbReference type="ARBA" id="ARBA00022801"/>
    </source>
</evidence>
<proteinExistence type="inferred from homology"/>
<dbReference type="AlphaFoldDB" id="A0A174GNF7"/>
<keyword evidence="5" id="KW-0573">Peptidoglycan synthesis</keyword>
<evidence type="ECO:0000256" key="2">
    <source>
        <dbReference type="ARBA" id="ARBA00022729"/>
    </source>
</evidence>
<evidence type="ECO:0000259" key="13">
    <source>
        <dbReference type="Pfam" id="PF00768"/>
    </source>
</evidence>
<dbReference type="InterPro" id="IPR018044">
    <property type="entry name" value="Peptidase_S11"/>
</dbReference>
<sequence length="441" mass="47349">MNKGIYRIAAGVGAAVILVSSATAQAATVTANGTPAPVASDSIAGWPAAPAVTSETAVLIDADTGAVLYDKGMDEYRYPASTTKIMTMLVAIENSSPKDIVTFTETGIRDVTWDSSNINAQLGETMTMKDCWMAAYIKSANEVCAQIAETVGGTEANFVEMMNQKAKELGCTHTHFANASGLPDENHYSSAHDLAKIMRACLRNKRFRQVMKCSNYKIPATNLSEARVMHTHMPLMAKESNLYYADCIGGKTGFSTDAQHTLVTAAERNGRTYIAVTMRAADLGINCTDSTSLFNYAFDNFDTIDVDGTAMTVPKGVTVNDLTTDTAERNGKTLTRYYYSGQFVGYVAEAQPTETPAVEETAETVAESSETEAAETVTDSLETTENDSQAEVQTGQKSMSEQIQEIRTEGLSGMMKALLIAMGVMAVILIALLIALYIKNG</sequence>
<dbReference type="EC" id="3.4.16.4" evidence="14"/>
<protein>
    <submittedName>
        <fullName evidence="14">D-alanyl-D-alanine carboxypeptidase dacB</fullName>
        <ecNumber evidence="14">3.4.16.4</ecNumber>
    </submittedName>
</protein>
<evidence type="ECO:0000256" key="11">
    <source>
        <dbReference type="SAM" id="Phobius"/>
    </source>
</evidence>
<keyword evidence="14" id="KW-0645">Protease</keyword>
<evidence type="ECO:0000313" key="14">
    <source>
        <dbReference type="EMBL" id="CUO62708.1"/>
    </source>
</evidence>
<dbReference type="EMBL" id="CYZD01000016">
    <property type="protein sequence ID" value="CUO62708.1"/>
    <property type="molecule type" value="Genomic_DNA"/>
</dbReference>
<dbReference type="GO" id="GO:0006508">
    <property type="term" value="P:proteolysis"/>
    <property type="evidence" value="ECO:0007669"/>
    <property type="project" value="InterPro"/>
</dbReference>
<feature type="transmembrane region" description="Helical" evidence="11">
    <location>
        <begin position="417"/>
        <end position="438"/>
    </location>
</feature>
<comment type="similarity">
    <text evidence="1 9">Belongs to the peptidase S11 family.</text>
</comment>
<evidence type="ECO:0000256" key="1">
    <source>
        <dbReference type="ARBA" id="ARBA00007164"/>
    </source>
</evidence>
<feature type="active site" description="Acyl-ester intermediate" evidence="7">
    <location>
        <position position="81"/>
    </location>
</feature>
<feature type="compositionally biased region" description="Polar residues" evidence="10">
    <location>
        <begin position="379"/>
        <end position="401"/>
    </location>
</feature>
<dbReference type="GO" id="GO:0071555">
    <property type="term" value="P:cell wall organization"/>
    <property type="evidence" value="ECO:0007669"/>
    <property type="project" value="UniProtKB-KW"/>
</dbReference>
<feature type="active site" evidence="7">
    <location>
        <position position="139"/>
    </location>
</feature>
<evidence type="ECO:0000256" key="4">
    <source>
        <dbReference type="ARBA" id="ARBA00022960"/>
    </source>
</evidence>
<keyword evidence="2 12" id="KW-0732">Signal</keyword>
<feature type="chain" id="PRO_5008022688" evidence="12">
    <location>
        <begin position="27"/>
        <end position="441"/>
    </location>
</feature>
<accession>A0A174GNF7</accession>
<dbReference type="RefSeq" id="WP_055066508.1">
    <property type="nucleotide sequence ID" value="NZ_CYZD01000016.1"/>
</dbReference>
<keyword evidence="11" id="KW-1133">Transmembrane helix</keyword>
<dbReference type="InterPro" id="IPR012338">
    <property type="entry name" value="Beta-lactam/transpept-like"/>
</dbReference>
<feature type="region of interest" description="Disordered" evidence="10">
    <location>
        <begin position="364"/>
        <end position="401"/>
    </location>
</feature>
<name>A0A174GNF7_9FIRM</name>
<evidence type="ECO:0000256" key="7">
    <source>
        <dbReference type="PIRSR" id="PIRSR618044-1"/>
    </source>
</evidence>
<evidence type="ECO:0000256" key="8">
    <source>
        <dbReference type="PIRSR" id="PIRSR618044-2"/>
    </source>
</evidence>
<feature type="active site" description="Proton acceptor" evidence="7">
    <location>
        <position position="84"/>
    </location>
</feature>
<gene>
    <name evidence="14" type="primary">dacB_6</name>
    <name evidence="14" type="ORF">ERS852394_02627</name>
</gene>
<dbReference type="Gene3D" id="3.40.710.10">
    <property type="entry name" value="DD-peptidase/beta-lactamase superfamily"/>
    <property type="match status" value="1"/>
</dbReference>
<dbReference type="GO" id="GO:0008360">
    <property type="term" value="P:regulation of cell shape"/>
    <property type="evidence" value="ECO:0007669"/>
    <property type="project" value="UniProtKB-KW"/>
</dbReference>
<dbReference type="Pfam" id="PF00768">
    <property type="entry name" value="Peptidase_S11"/>
    <property type="match status" value="1"/>
</dbReference>
<dbReference type="GO" id="GO:0009252">
    <property type="term" value="P:peptidoglycan biosynthetic process"/>
    <property type="evidence" value="ECO:0007669"/>
    <property type="project" value="UniProtKB-KW"/>
</dbReference>
<dbReference type="Proteomes" id="UP000095409">
    <property type="component" value="Unassembled WGS sequence"/>
</dbReference>
<dbReference type="PRINTS" id="PR00725">
    <property type="entry name" value="DADACBPTASE1"/>
</dbReference>
<dbReference type="InterPro" id="IPR001967">
    <property type="entry name" value="Peptidase_S11_N"/>
</dbReference>
<dbReference type="GO" id="GO:0009002">
    <property type="term" value="F:serine-type D-Ala-D-Ala carboxypeptidase activity"/>
    <property type="evidence" value="ECO:0007669"/>
    <property type="project" value="UniProtKB-EC"/>
</dbReference>
<feature type="binding site" evidence="8">
    <location>
        <position position="251"/>
    </location>
    <ligand>
        <name>substrate</name>
    </ligand>
</feature>
<evidence type="ECO:0000256" key="5">
    <source>
        <dbReference type="ARBA" id="ARBA00022984"/>
    </source>
</evidence>
<dbReference type="PANTHER" id="PTHR21581">
    <property type="entry name" value="D-ALANYL-D-ALANINE CARBOXYPEPTIDASE"/>
    <property type="match status" value="1"/>
</dbReference>
<feature type="domain" description="Peptidase S11 D-alanyl-D-alanine carboxypeptidase A N-terminal" evidence="13">
    <location>
        <begin position="48"/>
        <end position="280"/>
    </location>
</feature>
<reference evidence="14 15" key="1">
    <citation type="submission" date="2015-09" db="EMBL/GenBank/DDBJ databases">
        <authorList>
            <consortium name="Pathogen Informatics"/>
        </authorList>
    </citation>
    <scope>NUCLEOTIDE SEQUENCE [LARGE SCALE GENOMIC DNA]</scope>
    <source>
        <strain evidence="14 15">2789STDY5608837</strain>
    </source>
</reference>
<evidence type="ECO:0000256" key="6">
    <source>
        <dbReference type="ARBA" id="ARBA00023316"/>
    </source>
</evidence>
<keyword evidence="14" id="KW-0121">Carboxypeptidase</keyword>
<evidence type="ECO:0000313" key="15">
    <source>
        <dbReference type="Proteomes" id="UP000095409"/>
    </source>
</evidence>
<keyword evidence="3 14" id="KW-0378">Hydrolase</keyword>
<keyword evidence="4" id="KW-0133">Cell shape</keyword>
<keyword evidence="11" id="KW-0812">Transmembrane</keyword>
<keyword evidence="11" id="KW-0472">Membrane</keyword>
<evidence type="ECO:0000256" key="9">
    <source>
        <dbReference type="RuleBase" id="RU004016"/>
    </source>
</evidence>
<organism evidence="14 15">
    <name type="scientific">Blautia obeum</name>
    <dbReference type="NCBI Taxonomy" id="40520"/>
    <lineage>
        <taxon>Bacteria</taxon>
        <taxon>Bacillati</taxon>
        <taxon>Bacillota</taxon>
        <taxon>Clostridia</taxon>
        <taxon>Lachnospirales</taxon>
        <taxon>Lachnospiraceae</taxon>
        <taxon>Blautia</taxon>
    </lineage>
</organism>
<feature type="signal peptide" evidence="12">
    <location>
        <begin position="1"/>
        <end position="26"/>
    </location>
</feature>
<evidence type="ECO:0000256" key="10">
    <source>
        <dbReference type="SAM" id="MobiDB-lite"/>
    </source>
</evidence>